<dbReference type="SUPFAM" id="SSF50249">
    <property type="entry name" value="Nucleic acid-binding proteins"/>
    <property type="match status" value="1"/>
</dbReference>
<evidence type="ECO:0000313" key="9">
    <source>
        <dbReference type="RefSeq" id="XP_013396875.1"/>
    </source>
</evidence>
<dbReference type="GO" id="GO:0006260">
    <property type="term" value="P:DNA replication"/>
    <property type="evidence" value="ECO:0007669"/>
    <property type="project" value="UniProtKB-KW"/>
</dbReference>
<dbReference type="FunCoup" id="A0A1S3IF32">
    <property type="interactions" value="1446"/>
</dbReference>
<dbReference type="InterPro" id="IPR014646">
    <property type="entry name" value="Rfa2/RPA32"/>
</dbReference>
<proteinExistence type="inferred from homology"/>
<evidence type="ECO:0000259" key="7">
    <source>
        <dbReference type="Pfam" id="PF08784"/>
    </source>
</evidence>
<dbReference type="OrthoDB" id="25571at2759"/>
<dbReference type="GO" id="GO:0005662">
    <property type="term" value="C:DNA replication factor A complex"/>
    <property type="evidence" value="ECO:0007669"/>
    <property type="project" value="TreeGrafter"/>
</dbReference>
<dbReference type="Pfam" id="PF08784">
    <property type="entry name" value="RPA_C"/>
    <property type="match status" value="1"/>
</dbReference>
<dbReference type="CDD" id="cd04478">
    <property type="entry name" value="RPA2_DBD_D"/>
    <property type="match status" value="1"/>
</dbReference>
<feature type="region of interest" description="Disordered" evidence="6">
    <location>
        <begin position="1"/>
        <end position="37"/>
    </location>
</feature>
<evidence type="ECO:0000256" key="6">
    <source>
        <dbReference type="SAM" id="MobiDB-lite"/>
    </source>
</evidence>
<organism evidence="8 9">
    <name type="scientific">Lingula anatina</name>
    <name type="common">Brachiopod</name>
    <name type="synonym">Lingula unguis</name>
    <dbReference type="NCBI Taxonomy" id="7574"/>
    <lineage>
        <taxon>Eukaryota</taxon>
        <taxon>Metazoa</taxon>
        <taxon>Spiralia</taxon>
        <taxon>Lophotrochozoa</taxon>
        <taxon>Brachiopoda</taxon>
        <taxon>Linguliformea</taxon>
        <taxon>Lingulata</taxon>
        <taxon>Lingulida</taxon>
        <taxon>Linguloidea</taxon>
        <taxon>Lingulidae</taxon>
        <taxon>Lingula</taxon>
    </lineage>
</organism>
<dbReference type="InterPro" id="IPR036390">
    <property type="entry name" value="WH_DNA-bd_sf"/>
</dbReference>
<dbReference type="Gene3D" id="2.40.50.140">
    <property type="entry name" value="Nucleic acid-binding proteins"/>
    <property type="match status" value="1"/>
</dbReference>
<name>A0A1S3IF32_LINAN</name>
<dbReference type="InParanoid" id="A0A1S3IF32"/>
<protein>
    <submittedName>
        <fullName evidence="9">Replication protein A 32 kDa subunit</fullName>
    </submittedName>
</protein>
<dbReference type="InterPro" id="IPR014892">
    <property type="entry name" value="RPA_C"/>
</dbReference>
<sequence length="265" mass="29203">MWNNQGGFSNYDQAGGFDSPGGFSSPQQSSQQSRARTRTQNIVPVTVAMVHQCQHADEKFFIDGIEIAQVTIVGLVRSVQQGSNRMDYTIDDLTGPPMDVRQFVDIDEANSEEAERIRSVRENTYVRLFGHIRAFQGKKNVVAFRIQPVTDMNELTTHILEVMQAHMASKMHMEAGDAPAKTVAADNTYSGAQGSIPANGLTPIQAQVAQTISDCRDEQGVSVYEIAKQLEGLTEKAIRSAIEFLSSEGHIYSTIDDDHYKATDS</sequence>
<gene>
    <name evidence="9" type="primary">LOC106163744</name>
</gene>
<keyword evidence="3" id="KW-0235">DNA replication</keyword>
<dbReference type="InterPro" id="IPR040260">
    <property type="entry name" value="RFA2-like"/>
</dbReference>
<dbReference type="GO" id="GO:0003697">
    <property type="term" value="F:single-stranded DNA binding"/>
    <property type="evidence" value="ECO:0007669"/>
    <property type="project" value="TreeGrafter"/>
</dbReference>
<dbReference type="SUPFAM" id="SSF46785">
    <property type="entry name" value="Winged helix' DNA-binding domain"/>
    <property type="match status" value="1"/>
</dbReference>
<dbReference type="Proteomes" id="UP000085678">
    <property type="component" value="Unplaced"/>
</dbReference>
<dbReference type="RefSeq" id="XP_013396875.1">
    <property type="nucleotide sequence ID" value="XM_013541421.1"/>
</dbReference>
<reference evidence="9" key="1">
    <citation type="journal article" date="2015" name="Nat. Commun.">
        <title>The Lingula genome provides insights into brachiopod evolution and the origin of phosphate biomineralization.</title>
        <authorList>
            <person name="Luo Y.J."/>
            <person name="Takeuchi T."/>
            <person name="Koyanagi R."/>
            <person name="Yamada L."/>
            <person name="Kanda M."/>
            <person name="Khalturina M."/>
            <person name="Fujie M."/>
            <person name="Yamasaki S.I."/>
            <person name="Endo K."/>
            <person name="Satoh N."/>
        </authorList>
    </citation>
    <scope>NUCLEOTIDE SEQUENCE</scope>
</reference>
<dbReference type="GO" id="GO:0000781">
    <property type="term" value="C:chromosome, telomeric region"/>
    <property type="evidence" value="ECO:0007669"/>
    <property type="project" value="TreeGrafter"/>
</dbReference>
<dbReference type="FunFam" id="1.10.10.10:FF:000168">
    <property type="entry name" value="Replication protein A 32 kDa subunit"/>
    <property type="match status" value="1"/>
</dbReference>
<dbReference type="STRING" id="7574.A0A1S3IF32"/>
<dbReference type="KEGG" id="lak:106163744"/>
<evidence type="ECO:0000256" key="4">
    <source>
        <dbReference type="ARBA" id="ARBA00023125"/>
    </source>
</evidence>
<comment type="similarity">
    <text evidence="2">Belongs to the replication factor A protein 2 family.</text>
</comment>
<evidence type="ECO:0000256" key="1">
    <source>
        <dbReference type="ARBA" id="ARBA00004123"/>
    </source>
</evidence>
<feature type="compositionally biased region" description="Polar residues" evidence="6">
    <location>
        <begin position="1"/>
        <end position="12"/>
    </location>
</feature>
<dbReference type="InterPro" id="IPR012340">
    <property type="entry name" value="NA-bd_OB-fold"/>
</dbReference>
<dbReference type="GO" id="GO:0006289">
    <property type="term" value="P:nucleotide-excision repair"/>
    <property type="evidence" value="ECO:0007669"/>
    <property type="project" value="TreeGrafter"/>
</dbReference>
<accession>A0A1S3IF32</accession>
<keyword evidence="5" id="KW-0539">Nucleus</keyword>
<dbReference type="Gene3D" id="1.10.10.10">
    <property type="entry name" value="Winged helix-like DNA-binding domain superfamily/Winged helix DNA-binding domain"/>
    <property type="match status" value="1"/>
</dbReference>
<evidence type="ECO:0000313" key="8">
    <source>
        <dbReference type="Proteomes" id="UP000085678"/>
    </source>
</evidence>
<dbReference type="PANTHER" id="PTHR13989:SF16">
    <property type="entry name" value="REPLICATION PROTEIN A2"/>
    <property type="match status" value="1"/>
</dbReference>
<feature type="compositionally biased region" description="Low complexity" evidence="6">
    <location>
        <begin position="15"/>
        <end position="33"/>
    </location>
</feature>
<evidence type="ECO:0000256" key="5">
    <source>
        <dbReference type="ARBA" id="ARBA00023242"/>
    </source>
</evidence>
<keyword evidence="4" id="KW-0238">DNA-binding</keyword>
<dbReference type="InterPro" id="IPR036388">
    <property type="entry name" value="WH-like_DNA-bd_sf"/>
</dbReference>
<dbReference type="GeneID" id="106163744"/>
<dbReference type="PANTHER" id="PTHR13989">
    <property type="entry name" value="REPLICATION PROTEIN A-RELATED"/>
    <property type="match status" value="1"/>
</dbReference>
<feature type="domain" description="Replication protein A C-terminal" evidence="7">
    <location>
        <begin position="172"/>
        <end position="258"/>
    </location>
</feature>
<dbReference type="PIRSF" id="PIRSF036949">
    <property type="entry name" value="RPA32"/>
    <property type="match status" value="1"/>
</dbReference>
<reference evidence="9" key="2">
    <citation type="submission" date="2025-08" db="UniProtKB">
        <authorList>
            <consortium name="RefSeq"/>
        </authorList>
    </citation>
    <scope>IDENTIFICATION</scope>
</reference>
<evidence type="ECO:0000256" key="2">
    <source>
        <dbReference type="ARBA" id="ARBA00007815"/>
    </source>
</evidence>
<keyword evidence="8" id="KW-1185">Reference proteome</keyword>
<dbReference type="GO" id="GO:0035861">
    <property type="term" value="C:site of double-strand break"/>
    <property type="evidence" value="ECO:0007669"/>
    <property type="project" value="TreeGrafter"/>
</dbReference>
<evidence type="ECO:0000256" key="3">
    <source>
        <dbReference type="ARBA" id="ARBA00022705"/>
    </source>
</evidence>
<comment type="subcellular location">
    <subcellularLocation>
        <location evidence="1">Nucleus</location>
    </subcellularLocation>
</comment>
<dbReference type="AlphaFoldDB" id="A0A1S3IF32"/>
<dbReference type="GO" id="GO:0000724">
    <property type="term" value="P:double-strand break repair via homologous recombination"/>
    <property type="evidence" value="ECO:0007669"/>
    <property type="project" value="TreeGrafter"/>
</dbReference>